<gene>
    <name evidence="2" type="ORF">RN001_002122</name>
</gene>
<keyword evidence="1" id="KW-0175">Coiled coil</keyword>
<dbReference type="Proteomes" id="UP001353858">
    <property type="component" value="Unassembled WGS sequence"/>
</dbReference>
<keyword evidence="3" id="KW-1185">Reference proteome</keyword>
<evidence type="ECO:0000313" key="2">
    <source>
        <dbReference type="EMBL" id="KAK4885851.1"/>
    </source>
</evidence>
<proteinExistence type="predicted"/>
<evidence type="ECO:0000313" key="3">
    <source>
        <dbReference type="Proteomes" id="UP001353858"/>
    </source>
</evidence>
<sequence length="81" mass="9420">MLQPVEEETITSTPVATSSKVTFNKKFQKSRGAAVEAELQFRLRRLKLLIKQDAELHEIALQEKNVRLRIAEEELRMLQNK</sequence>
<reference evidence="3" key="1">
    <citation type="submission" date="2023-01" db="EMBL/GenBank/DDBJ databases">
        <title>Key to firefly adult light organ development and bioluminescence: homeobox transcription factors regulate luciferase expression and transportation to peroxisome.</title>
        <authorList>
            <person name="Fu X."/>
        </authorList>
    </citation>
    <scope>NUCLEOTIDE SEQUENCE [LARGE SCALE GENOMIC DNA]</scope>
</reference>
<comment type="caution">
    <text evidence="2">The sequence shown here is derived from an EMBL/GenBank/DDBJ whole genome shotgun (WGS) entry which is preliminary data.</text>
</comment>
<dbReference type="AlphaFoldDB" id="A0AAN7PM00"/>
<dbReference type="EMBL" id="JARPUR010000001">
    <property type="protein sequence ID" value="KAK4885851.1"/>
    <property type="molecule type" value="Genomic_DNA"/>
</dbReference>
<accession>A0AAN7PM00</accession>
<feature type="coiled-coil region" evidence="1">
    <location>
        <begin position="54"/>
        <end position="81"/>
    </location>
</feature>
<protein>
    <submittedName>
        <fullName evidence="2">Uncharacterized protein</fullName>
    </submittedName>
</protein>
<organism evidence="2 3">
    <name type="scientific">Aquatica leii</name>
    <dbReference type="NCBI Taxonomy" id="1421715"/>
    <lineage>
        <taxon>Eukaryota</taxon>
        <taxon>Metazoa</taxon>
        <taxon>Ecdysozoa</taxon>
        <taxon>Arthropoda</taxon>
        <taxon>Hexapoda</taxon>
        <taxon>Insecta</taxon>
        <taxon>Pterygota</taxon>
        <taxon>Neoptera</taxon>
        <taxon>Endopterygota</taxon>
        <taxon>Coleoptera</taxon>
        <taxon>Polyphaga</taxon>
        <taxon>Elateriformia</taxon>
        <taxon>Elateroidea</taxon>
        <taxon>Lampyridae</taxon>
        <taxon>Luciolinae</taxon>
        <taxon>Aquatica</taxon>
    </lineage>
</organism>
<name>A0AAN7PM00_9COLE</name>
<evidence type="ECO:0000256" key="1">
    <source>
        <dbReference type="SAM" id="Coils"/>
    </source>
</evidence>